<dbReference type="EMBL" id="JANPWE010000002">
    <property type="protein sequence ID" value="MCR6545002.1"/>
    <property type="molecule type" value="Genomic_DNA"/>
</dbReference>
<comment type="subunit">
    <text evidence="4">Interacts with MinD and FtsZ.</text>
</comment>
<proteinExistence type="predicted"/>
<accession>A0ABT1Y293</accession>
<organism evidence="6 7">
    <name type="scientific">Dehalobacterium formicoaceticum</name>
    <dbReference type="NCBI Taxonomy" id="51515"/>
    <lineage>
        <taxon>Bacteria</taxon>
        <taxon>Bacillati</taxon>
        <taxon>Bacillota</taxon>
        <taxon>Clostridia</taxon>
        <taxon>Eubacteriales</taxon>
        <taxon>Peptococcaceae</taxon>
        <taxon>Dehalobacterium</taxon>
    </lineage>
</organism>
<keyword evidence="7" id="KW-1185">Reference proteome</keyword>
<evidence type="ECO:0000313" key="6">
    <source>
        <dbReference type="EMBL" id="MCR6545002.1"/>
    </source>
</evidence>
<dbReference type="InterPro" id="IPR016098">
    <property type="entry name" value="CAP/MinC_C"/>
</dbReference>
<protein>
    <submittedName>
        <fullName evidence="6">Septum site-determining protein MinC</fullName>
    </submittedName>
</protein>
<dbReference type="InterPro" id="IPR005526">
    <property type="entry name" value="Septum_form_inhib_MinC_C"/>
</dbReference>
<sequence length="118" mass="12602">MEQEVFDGVVGEDTLLVQKTLRSGQSIRHSGNVVVLGDINPGAEIIAGGHVMVAGTVRGVVHAGASGNQAATITAFHINPIQLRIGSIIFQRTDENRLDSEHLVTARIDKGRIIIDKI</sequence>
<keyword evidence="2" id="KW-0717">Septation</keyword>
<keyword evidence="1" id="KW-0132">Cell division</keyword>
<evidence type="ECO:0000256" key="4">
    <source>
        <dbReference type="ARBA" id="ARBA00046874"/>
    </source>
</evidence>
<dbReference type="Proteomes" id="UP001524944">
    <property type="component" value="Unassembled WGS sequence"/>
</dbReference>
<feature type="domain" description="Septum formation inhibitor MinC C-terminal" evidence="5">
    <location>
        <begin position="17"/>
        <end position="115"/>
    </location>
</feature>
<gene>
    <name evidence="6" type="ORF">NVS47_05625</name>
</gene>
<dbReference type="RefSeq" id="WP_157677245.1">
    <property type="nucleotide sequence ID" value="NZ_CP022121.1"/>
</dbReference>
<dbReference type="Pfam" id="PF03775">
    <property type="entry name" value="MinC_C"/>
    <property type="match status" value="1"/>
</dbReference>
<name>A0ABT1Y293_9FIRM</name>
<reference evidence="6 7" key="1">
    <citation type="submission" date="2022-08" db="EMBL/GenBank/DDBJ databases">
        <title>Proteogenomics of the novel Dehalobacterium formicoaceticum strain EZ94 highlights a key role of methyltransferases during anaerobic dichloromethane degradation.</title>
        <authorList>
            <person name="Wasmund K."/>
        </authorList>
    </citation>
    <scope>NUCLEOTIDE SEQUENCE [LARGE SCALE GENOMIC DNA]</scope>
    <source>
        <strain evidence="6 7">EZ94</strain>
    </source>
</reference>
<dbReference type="PANTHER" id="PTHR34108">
    <property type="entry name" value="SEPTUM SITE-DETERMINING PROTEIN MINC"/>
    <property type="match status" value="1"/>
</dbReference>
<dbReference type="InterPro" id="IPR013033">
    <property type="entry name" value="MinC"/>
</dbReference>
<dbReference type="InterPro" id="IPR036145">
    <property type="entry name" value="MinC_C_sf"/>
</dbReference>
<comment type="caution">
    <text evidence="6">The sequence shown here is derived from an EMBL/GenBank/DDBJ whole genome shotgun (WGS) entry which is preliminary data.</text>
</comment>
<evidence type="ECO:0000313" key="7">
    <source>
        <dbReference type="Proteomes" id="UP001524944"/>
    </source>
</evidence>
<evidence type="ECO:0000256" key="2">
    <source>
        <dbReference type="ARBA" id="ARBA00023210"/>
    </source>
</evidence>
<dbReference type="Gene3D" id="2.160.20.70">
    <property type="match status" value="1"/>
</dbReference>
<dbReference type="SUPFAM" id="SSF63848">
    <property type="entry name" value="Cell-division inhibitor MinC, C-terminal domain"/>
    <property type="match status" value="1"/>
</dbReference>
<keyword evidence="3" id="KW-0131">Cell cycle</keyword>
<dbReference type="PANTHER" id="PTHR34108:SF1">
    <property type="entry name" value="SEPTUM SITE-DETERMINING PROTEIN MINC"/>
    <property type="match status" value="1"/>
</dbReference>
<evidence type="ECO:0000259" key="5">
    <source>
        <dbReference type="Pfam" id="PF03775"/>
    </source>
</evidence>
<evidence type="ECO:0000256" key="3">
    <source>
        <dbReference type="ARBA" id="ARBA00023306"/>
    </source>
</evidence>
<evidence type="ECO:0000256" key="1">
    <source>
        <dbReference type="ARBA" id="ARBA00022618"/>
    </source>
</evidence>